<dbReference type="RefSeq" id="WP_135339190.1">
    <property type="nucleotide sequence ID" value="NZ_JBHLTX010000013.1"/>
</dbReference>
<organism evidence="2 3">
    <name type="scientific">Streptomyces palmae</name>
    <dbReference type="NCBI Taxonomy" id="1701085"/>
    <lineage>
        <taxon>Bacteria</taxon>
        <taxon>Bacillati</taxon>
        <taxon>Actinomycetota</taxon>
        <taxon>Actinomycetes</taxon>
        <taxon>Kitasatosporales</taxon>
        <taxon>Streptomycetaceae</taxon>
        <taxon>Streptomyces</taxon>
    </lineage>
</organism>
<dbReference type="Pfam" id="PF19541">
    <property type="entry name" value="DUF6065"/>
    <property type="match status" value="1"/>
</dbReference>
<accession>A0A4Z0HD48</accession>
<protein>
    <submittedName>
        <fullName evidence="2">Uncharacterized protein</fullName>
    </submittedName>
</protein>
<dbReference type="Proteomes" id="UP000297948">
    <property type="component" value="Unassembled WGS sequence"/>
</dbReference>
<name>A0A4Z0HD48_9ACTN</name>
<comment type="caution">
    <text evidence="2">The sequence shown here is derived from an EMBL/GenBank/DDBJ whole genome shotgun (WGS) entry which is preliminary data.</text>
</comment>
<gene>
    <name evidence="2" type="ORF">E4099_13060</name>
</gene>
<feature type="region of interest" description="Disordered" evidence="1">
    <location>
        <begin position="240"/>
        <end position="285"/>
    </location>
</feature>
<proteinExistence type="predicted"/>
<evidence type="ECO:0000313" key="3">
    <source>
        <dbReference type="Proteomes" id="UP000297948"/>
    </source>
</evidence>
<evidence type="ECO:0000256" key="1">
    <source>
        <dbReference type="SAM" id="MobiDB-lite"/>
    </source>
</evidence>
<reference evidence="2 3" key="1">
    <citation type="submission" date="2019-03" db="EMBL/GenBank/DDBJ databases">
        <authorList>
            <person name="Gonzalez-Pimentel J.L."/>
        </authorList>
    </citation>
    <scope>NUCLEOTIDE SEQUENCE [LARGE SCALE GENOMIC DNA]</scope>
    <source>
        <strain evidence="2 3">JCM 31289</strain>
    </source>
</reference>
<dbReference type="AlphaFoldDB" id="A0A4Z0HD48"/>
<sequence>MEPPRTPPGPLEPDELPLIAYAAQDEASAMPIVPAPVQREWIAATHEGFARRCLPLMMANQSEWWLLNNRTFTVEWEGHVHASSLHVRYAEPEGTEFAFSNFGHGVLTFHIPYLFRTPPGWNLLARGPANRPKDGATALSAVVETDWTHAFFTMNWQVTRPFQEIEFRAGEPVCAIVPQRRDEPARFRPEILPLAGSAEEEGYREFATSRERFSEERVVPGTPAYAAKWQRHYLRGESVGGARFPDHRRKLGLRPFSGPTAPDPAPRADAERADPLPPEETGEPE</sequence>
<dbReference type="EMBL" id="SRID01000096">
    <property type="protein sequence ID" value="TGB10115.1"/>
    <property type="molecule type" value="Genomic_DNA"/>
</dbReference>
<keyword evidence="3" id="KW-1185">Reference proteome</keyword>
<dbReference type="InterPro" id="IPR045709">
    <property type="entry name" value="DUF6065"/>
</dbReference>
<dbReference type="OrthoDB" id="8910986at2"/>
<evidence type="ECO:0000313" key="2">
    <source>
        <dbReference type="EMBL" id="TGB10115.1"/>
    </source>
</evidence>